<proteinExistence type="inferred from homology"/>
<dbReference type="InterPro" id="IPR037185">
    <property type="entry name" value="EmrE-like"/>
</dbReference>
<keyword evidence="4 7" id="KW-1133">Transmembrane helix</keyword>
<dbReference type="Pfam" id="PF00892">
    <property type="entry name" value="EamA"/>
    <property type="match status" value="2"/>
</dbReference>
<comment type="caution">
    <text evidence="9">The sequence shown here is derived from an EMBL/GenBank/DDBJ whole genome shotgun (WGS) entry which is preliminary data.</text>
</comment>
<evidence type="ECO:0000259" key="8">
    <source>
        <dbReference type="Pfam" id="PF00892"/>
    </source>
</evidence>
<feature type="transmembrane region" description="Helical" evidence="7">
    <location>
        <begin position="228"/>
        <end position="250"/>
    </location>
</feature>
<feature type="domain" description="EamA" evidence="8">
    <location>
        <begin position="34"/>
        <end position="157"/>
    </location>
</feature>
<protein>
    <submittedName>
        <fullName evidence="9">DMT family transporter</fullName>
    </submittedName>
</protein>
<feature type="transmembrane region" description="Helical" evidence="7">
    <location>
        <begin position="112"/>
        <end position="133"/>
    </location>
</feature>
<evidence type="ECO:0000256" key="2">
    <source>
        <dbReference type="ARBA" id="ARBA00007362"/>
    </source>
</evidence>
<evidence type="ECO:0000256" key="6">
    <source>
        <dbReference type="SAM" id="MobiDB-lite"/>
    </source>
</evidence>
<evidence type="ECO:0000256" key="3">
    <source>
        <dbReference type="ARBA" id="ARBA00022692"/>
    </source>
</evidence>
<feature type="transmembrane region" description="Helical" evidence="7">
    <location>
        <begin position="262"/>
        <end position="279"/>
    </location>
</feature>
<evidence type="ECO:0000256" key="5">
    <source>
        <dbReference type="ARBA" id="ARBA00023136"/>
    </source>
</evidence>
<keyword evidence="5 7" id="KW-0472">Membrane</keyword>
<comment type="subcellular location">
    <subcellularLocation>
        <location evidence="1">Membrane</location>
        <topology evidence="1">Multi-pass membrane protein</topology>
    </subcellularLocation>
</comment>
<reference evidence="10" key="1">
    <citation type="journal article" date="2019" name="Int. J. Syst. Evol. Microbiol.">
        <title>The Global Catalogue of Microorganisms (GCM) 10K type strain sequencing project: providing services to taxonomists for standard genome sequencing and annotation.</title>
        <authorList>
            <consortium name="The Broad Institute Genomics Platform"/>
            <consortium name="The Broad Institute Genome Sequencing Center for Infectious Disease"/>
            <person name="Wu L."/>
            <person name="Ma J."/>
        </authorList>
    </citation>
    <scope>NUCLEOTIDE SEQUENCE [LARGE SCALE GENOMIC DNA]</scope>
    <source>
        <strain evidence="10">XZYJ18</strain>
    </source>
</reference>
<feature type="transmembrane region" description="Helical" evidence="7">
    <location>
        <begin position="169"/>
        <end position="187"/>
    </location>
</feature>
<name>A0ABV9ZIG4_9PSEU</name>
<feature type="region of interest" description="Disordered" evidence="6">
    <location>
        <begin position="312"/>
        <end position="332"/>
    </location>
</feature>
<evidence type="ECO:0000256" key="7">
    <source>
        <dbReference type="SAM" id="Phobius"/>
    </source>
</evidence>
<dbReference type="PANTHER" id="PTHR32322">
    <property type="entry name" value="INNER MEMBRANE TRANSPORTER"/>
    <property type="match status" value="1"/>
</dbReference>
<evidence type="ECO:0000313" key="9">
    <source>
        <dbReference type="EMBL" id="MFC5140525.1"/>
    </source>
</evidence>
<evidence type="ECO:0000256" key="1">
    <source>
        <dbReference type="ARBA" id="ARBA00004141"/>
    </source>
</evidence>
<dbReference type="Proteomes" id="UP001596175">
    <property type="component" value="Unassembled WGS sequence"/>
</dbReference>
<feature type="transmembrane region" description="Helical" evidence="7">
    <location>
        <begin position="285"/>
        <end position="304"/>
    </location>
</feature>
<dbReference type="EMBL" id="JBHSKG010000011">
    <property type="protein sequence ID" value="MFC5140525.1"/>
    <property type="molecule type" value="Genomic_DNA"/>
</dbReference>
<evidence type="ECO:0000256" key="4">
    <source>
        <dbReference type="ARBA" id="ARBA00022989"/>
    </source>
</evidence>
<keyword evidence="10" id="KW-1185">Reference proteome</keyword>
<feature type="transmembrane region" description="Helical" evidence="7">
    <location>
        <begin position="140"/>
        <end position="157"/>
    </location>
</feature>
<dbReference type="InterPro" id="IPR000620">
    <property type="entry name" value="EamA_dom"/>
</dbReference>
<sequence>MLRDRRAGPVAPSTGVAGPSRTWLVPLLSTLFVPVYASGFVVGKIATAHMAVPTVLLWRFLVALVVVLVAVVATRPALPRGRAWGHLVVTALLLQVGQFAFCYTGLAAGVPAGVTSLVLGMAPLLVGLLTPLVLSTRLGAAPVIGLIIGACGVYIVLSDRLGGDLGTTIVLPVLGALSMAAGTLYQKRFNDDTPVATSVAVQMGTSLVVTAAAMPFLGAAWLPSDATGWWTSLWLGVVNSAGAFVLMFVLLRWRSTVHVSSLLNLVPAVTALAAVPILGEPLTLHAVAGLVVALLGMYIGLGLVGRRRGPVGPPAVTPPARTDRTGGRAGPA</sequence>
<feature type="transmembrane region" description="Helical" evidence="7">
    <location>
        <begin position="21"/>
        <end position="43"/>
    </location>
</feature>
<comment type="similarity">
    <text evidence="2">Belongs to the EamA transporter family.</text>
</comment>
<organism evidence="9 10">
    <name type="scientific">Actinomycetospora rhizophila</name>
    <dbReference type="NCBI Taxonomy" id="1416876"/>
    <lineage>
        <taxon>Bacteria</taxon>
        <taxon>Bacillati</taxon>
        <taxon>Actinomycetota</taxon>
        <taxon>Actinomycetes</taxon>
        <taxon>Pseudonocardiales</taxon>
        <taxon>Pseudonocardiaceae</taxon>
        <taxon>Actinomycetospora</taxon>
    </lineage>
</organism>
<feature type="domain" description="EamA" evidence="8">
    <location>
        <begin position="169"/>
        <end position="299"/>
    </location>
</feature>
<dbReference type="SUPFAM" id="SSF103481">
    <property type="entry name" value="Multidrug resistance efflux transporter EmrE"/>
    <property type="match status" value="2"/>
</dbReference>
<gene>
    <name evidence="9" type="ORF">ACFPK1_19965</name>
</gene>
<dbReference type="InterPro" id="IPR050638">
    <property type="entry name" value="AA-Vitamin_Transporters"/>
</dbReference>
<feature type="transmembrane region" description="Helical" evidence="7">
    <location>
        <begin position="199"/>
        <end position="222"/>
    </location>
</feature>
<dbReference type="PANTHER" id="PTHR32322:SF2">
    <property type="entry name" value="EAMA DOMAIN-CONTAINING PROTEIN"/>
    <property type="match status" value="1"/>
</dbReference>
<evidence type="ECO:0000313" key="10">
    <source>
        <dbReference type="Proteomes" id="UP001596175"/>
    </source>
</evidence>
<keyword evidence="3 7" id="KW-0812">Transmembrane</keyword>
<accession>A0ABV9ZIG4</accession>
<dbReference type="RefSeq" id="WP_378022693.1">
    <property type="nucleotide sequence ID" value="NZ_JBHSKG010000011.1"/>
</dbReference>
<feature type="transmembrane region" description="Helical" evidence="7">
    <location>
        <begin position="55"/>
        <end position="74"/>
    </location>
</feature>